<reference evidence="1 2" key="1">
    <citation type="submission" date="2016-11" db="EMBL/GenBank/DDBJ databases">
        <authorList>
            <person name="Jaros S."/>
            <person name="Januszkiewicz K."/>
            <person name="Wedrychowicz H."/>
        </authorList>
    </citation>
    <scope>NUCLEOTIDE SEQUENCE [LARGE SCALE GENOMIC DNA]</scope>
    <source>
        <strain evidence="1 2">DSM 44523</strain>
    </source>
</reference>
<gene>
    <name evidence="1" type="ORF">SAMN05444320_11343</name>
</gene>
<sequence length="47" mass="5477">MDGTSSLLSEYGWAELPFEDLGADPWELSFDTTGFKRHFYRDHRTPP</sequence>
<keyword evidence="2" id="KW-1185">Reference proteome</keyword>
<dbReference type="EMBL" id="FQVN01000013">
    <property type="protein sequence ID" value="SHG73994.1"/>
    <property type="molecule type" value="Genomic_DNA"/>
</dbReference>
<evidence type="ECO:0000313" key="2">
    <source>
        <dbReference type="Proteomes" id="UP000184501"/>
    </source>
</evidence>
<dbReference type="Proteomes" id="UP000184501">
    <property type="component" value="Unassembled WGS sequence"/>
</dbReference>
<evidence type="ECO:0000313" key="1">
    <source>
        <dbReference type="EMBL" id="SHG73994.1"/>
    </source>
</evidence>
<organism evidence="1 2">
    <name type="scientific">Streptoalloteichus hindustanus</name>
    <dbReference type="NCBI Taxonomy" id="2017"/>
    <lineage>
        <taxon>Bacteria</taxon>
        <taxon>Bacillati</taxon>
        <taxon>Actinomycetota</taxon>
        <taxon>Actinomycetes</taxon>
        <taxon>Pseudonocardiales</taxon>
        <taxon>Pseudonocardiaceae</taxon>
        <taxon>Streptoalloteichus</taxon>
    </lineage>
</organism>
<name>A0A1M5M9H9_STRHI</name>
<dbReference type="AlphaFoldDB" id="A0A1M5M9H9"/>
<proteinExistence type="predicted"/>
<accession>A0A1M5M9H9</accession>
<protein>
    <submittedName>
        <fullName evidence="1">Uncharacterized protein</fullName>
    </submittedName>
</protein>